<dbReference type="Gene3D" id="3.30.450.20">
    <property type="entry name" value="PAS domain"/>
    <property type="match status" value="1"/>
</dbReference>
<dbReference type="SMART" id="SM00267">
    <property type="entry name" value="GGDEF"/>
    <property type="match status" value="1"/>
</dbReference>
<dbReference type="eggNOG" id="COG3706">
    <property type="taxonomic scope" value="Bacteria"/>
</dbReference>
<evidence type="ECO:0000256" key="8">
    <source>
        <dbReference type="ARBA" id="ARBA00034247"/>
    </source>
</evidence>
<evidence type="ECO:0000256" key="3">
    <source>
        <dbReference type="ARBA" id="ARBA00012528"/>
    </source>
</evidence>
<dbReference type="InterPro" id="IPR043128">
    <property type="entry name" value="Rev_trsase/Diguanyl_cyclase"/>
</dbReference>
<evidence type="ECO:0000313" key="11">
    <source>
        <dbReference type="EMBL" id="ADZ90906.1"/>
    </source>
</evidence>
<gene>
    <name evidence="11" type="ordered locus">Marme_1643</name>
</gene>
<dbReference type="InterPro" id="IPR000160">
    <property type="entry name" value="GGDEF_dom"/>
</dbReference>
<comment type="catalytic activity">
    <reaction evidence="8">
        <text>2 GTP = 3',3'-c-di-GMP + 2 diphosphate</text>
        <dbReference type="Rhea" id="RHEA:24898"/>
        <dbReference type="ChEBI" id="CHEBI:33019"/>
        <dbReference type="ChEBI" id="CHEBI:37565"/>
        <dbReference type="ChEBI" id="CHEBI:58805"/>
        <dbReference type="EC" id="2.7.7.65"/>
    </reaction>
</comment>
<dbReference type="NCBIfam" id="TIGR00254">
    <property type="entry name" value="GGDEF"/>
    <property type="match status" value="1"/>
</dbReference>
<dbReference type="SMART" id="SM01049">
    <property type="entry name" value="Cache_2"/>
    <property type="match status" value="1"/>
</dbReference>
<feature type="transmembrane region" description="Helical" evidence="9">
    <location>
        <begin position="12"/>
        <end position="35"/>
    </location>
</feature>
<evidence type="ECO:0000256" key="2">
    <source>
        <dbReference type="ARBA" id="ARBA00004651"/>
    </source>
</evidence>
<reference evidence="11 12" key="1">
    <citation type="journal article" date="2012" name="Stand. Genomic Sci.">
        <title>Complete genome sequence of the melanogenic marine bacterium Marinomonas mediterranea type strain (MMB-1(T)).</title>
        <authorList>
            <person name="Lucas-Elio P."/>
            <person name="Goodwin L."/>
            <person name="Woyke T."/>
            <person name="Pitluck S."/>
            <person name="Nolan M."/>
            <person name="Kyrpides N.C."/>
            <person name="Detter J.C."/>
            <person name="Copeland A."/>
            <person name="Teshima H."/>
            <person name="Bruce D."/>
            <person name="Detter C."/>
            <person name="Tapia R."/>
            <person name="Han S."/>
            <person name="Land M.L."/>
            <person name="Ivanova N."/>
            <person name="Mikhailova N."/>
            <person name="Johnston A.W."/>
            <person name="Sanchez-Amat A."/>
        </authorList>
    </citation>
    <scope>NUCLEOTIDE SEQUENCE [LARGE SCALE GENOMIC DNA]</scope>
    <source>
        <strain evidence="12">ATCC 700492 / JCM 21426 / NBRC 103028 / MMB-1</strain>
    </source>
</reference>
<dbReference type="Proteomes" id="UP000001062">
    <property type="component" value="Chromosome"/>
</dbReference>
<evidence type="ECO:0000256" key="6">
    <source>
        <dbReference type="ARBA" id="ARBA00022989"/>
    </source>
</evidence>
<evidence type="ECO:0000259" key="10">
    <source>
        <dbReference type="PROSITE" id="PS50887"/>
    </source>
</evidence>
<feature type="domain" description="GGDEF" evidence="10">
    <location>
        <begin position="252"/>
        <end position="384"/>
    </location>
</feature>
<keyword evidence="6 9" id="KW-1133">Transmembrane helix</keyword>
<dbReference type="GO" id="GO:0005886">
    <property type="term" value="C:plasma membrane"/>
    <property type="evidence" value="ECO:0007669"/>
    <property type="project" value="UniProtKB-SubCell"/>
</dbReference>
<evidence type="ECO:0000256" key="5">
    <source>
        <dbReference type="ARBA" id="ARBA00022692"/>
    </source>
</evidence>
<dbReference type="CDD" id="cd12912">
    <property type="entry name" value="PDC2_MCP_like"/>
    <property type="match status" value="1"/>
</dbReference>
<proteinExistence type="predicted"/>
<comment type="subcellular location">
    <subcellularLocation>
        <location evidence="2">Cell membrane</location>
        <topology evidence="2">Multi-pass membrane protein</topology>
    </subcellularLocation>
</comment>
<comment type="cofactor">
    <cofactor evidence="1">
        <name>Mg(2+)</name>
        <dbReference type="ChEBI" id="CHEBI:18420"/>
    </cofactor>
</comment>
<dbReference type="KEGG" id="mme:Marme_1643"/>
<dbReference type="EC" id="2.7.7.65" evidence="3"/>
<dbReference type="Pfam" id="PF00990">
    <property type="entry name" value="GGDEF"/>
    <property type="match status" value="1"/>
</dbReference>
<dbReference type="GO" id="GO:0043709">
    <property type="term" value="P:cell adhesion involved in single-species biofilm formation"/>
    <property type="evidence" value="ECO:0007669"/>
    <property type="project" value="TreeGrafter"/>
</dbReference>
<dbReference type="Pfam" id="PF17200">
    <property type="entry name" value="sCache_2"/>
    <property type="match status" value="1"/>
</dbReference>
<dbReference type="PROSITE" id="PS50887">
    <property type="entry name" value="GGDEF"/>
    <property type="match status" value="1"/>
</dbReference>
<dbReference type="GO" id="GO:0052621">
    <property type="term" value="F:diguanylate cyclase activity"/>
    <property type="evidence" value="ECO:0007669"/>
    <property type="project" value="UniProtKB-EC"/>
</dbReference>
<evidence type="ECO:0000256" key="1">
    <source>
        <dbReference type="ARBA" id="ARBA00001946"/>
    </source>
</evidence>
<dbReference type="STRING" id="717774.Marme_1643"/>
<keyword evidence="5 9" id="KW-0812">Transmembrane</keyword>
<protein>
    <recommendedName>
        <fullName evidence="3">diguanylate cyclase</fullName>
        <ecNumber evidence="3">2.7.7.65</ecNumber>
    </recommendedName>
</protein>
<name>F2JZQ2_MARM1</name>
<dbReference type="InterPro" id="IPR050469">
    <property type="entry name" value="Diguanylate_Cyclase"/>
</dbReference>
<sequence>MLSFQTKYSDTLPALVAISITGLTSMVCVIALAVYQLDSLLKKERYATVKSQVMTAKQLVHITMQHSLHSDPADIKSEVLNMLDKLRYPDDGYFWILDKQGIMLMHPFSKGIVGSSTLDLQDIDGKLFVHDMLVTAESGGGFVTYSWLKPGGKTHFSKIAYVTPIDEWGWVLGSGSYIDDLQSATESEVYRNSAVSLMLLAINVLVLLLVSRKFINRFHFCAIKDELSGLLNRRYLNEISAKVMANAQTNNRSISLLFFDIDLFKSINDKYGHHAGDLVLSQLGSIVKEFTRMNDLSFRYGGEEFVLIYEGDVHEAERFANDLRQYIEKSAFDLGIAQIQLTVSIGVATNQSHETHSIKDLIFRADAAMYQAKAAGRNCIRVYS</sequence>
<dbReference type="GO" id="GO:1902201">
    <property type="term" value="P:negative regulation of bacterial-type flagellum-dependent cell motility"/>
    <property type="evidence" value="ECO:0007669"/>
    <property type="project" value="TreeGrafter"/>
</dbReference>
<keyword evidence="12" id="KW-1185">Reference proteome</keyword>
<dbReference type="SUPFAM" id="SSF55073">
    <property type="entry name" value="Nucleotide cyclase"/>
    <property type="match status" value="1"/>
</dbReference>
<accession>F2JZQ2</accession>
<evidence type="ECO:0000256" key="7">
    <source>
        <dbReference type="ARBA" id="ARBA00023136"/>
    </source>
</evidence>
<evidence type="ECO:0000256" key="9">
    <source>
        <dbReference type="SAM" id="Phobius"/>
    </source>
</evidence>
<dbReference type="Gene3D" id="3.30.70.270">
    <property type="match status" value="1"/>
</dbReference>
<dbReference type="AlphaFoldDB" id="F2JZQ2"/>
<dbReference type="HOGENOM" id="CLU_713331_0_0_6"/>
<keyword evidence="7 9" id="KW-0472">Membrane</keyword>
<evidence type="ECO:0000256" key="4">
    <source>
        <dbReference type="ARBA" id="ARBA00022475"/>
    </source>
</evidence>
<dbReference type="RefSeq" id="WP_013660811.1">
    <property type="nucleotide sequence ID" value="NC_015276.1"/>
</dbReference>
<dbReference type="PANTHER" id="PTHR45138">
    <property type="entry name" value="REGULATORY COMPONENTS OF SENSORY TRANSDUCTION SYSTEM"/>
    <property type="match status" value="1"/>
</dbReference>
<feature type="transmembrane region" description="Helical" evidence="9">
    <location>
        <begin position="190"/>
        <end position="210"/>
    </location>
</feature>
<dbReference type="PATRIC" id="fig|717774.3.peg.1707"/>
<dbReference type="InterPro" id="IPR033480">
    <property type="entry name" value="sCache_2"/>
</dbReference>
<dbReference type="CDD" id="cd01949">
    <property type="entry name" value="GGDEF"/>
    <property type="match status" value="1"/>
</dbReference>
<dbReference type="PANTHER" id="PTHR45138:SF9">
    <property type="entry name" value="DIGUANYLATE CYCLASE DGCM-RELATED"/>
    <property type="match status" value="1"/>
</dbReference>
<evidence type="ECO:0000313" key="12">
    <source>
        <dbReference type="Proteomes" id="UP000001062"/>
    </source>
</evidence>
<dbReference type="FunFam" id="3.30.70.270:FF:000001">
    <property type="entry name" value="Diguanylate cyclase domain protein"/>
    <property type="match status" value="1"/>
</dbReference>
<dbReference type="EMBL" id="CP002583">
    <property type="protein sequence ID" value="ADZ90906.1"/>
    <property type="molecule type" value="Genomic_DNA"/>
</dbReference>
<dbReference type="InterPro" id="IPR029787">
    <property type="entry name" value="Nucleotide_cyclase"/>
</dbReference>
<organism evidence="11 12">
    <name type="scientific">Marinomonas mediterranea (strain ATCC 700492 / JCM 21426 / NBRC 103028 / MMB-1)</name>
    <dbReference type="NCBI Taxonomy" id="717774"/>
    <lineage>
        <taxon>Bacteria</taxon>
        <taxon>Pseudomonadati</taxon>
        <taxon>Pseudomonadota</taxon>
        <taxon>Gammaproteobacteria</taxon>
        <taxon>Oceanospirillales</taxon>
        <taxon>Oceanospirillaceae</taxon>
        <taxon>Marinomonas</taxon>
    </lineage>
</organism>
<keyword evidence="4" id="KW-1003">Cell membrane</keyword>